<dbReference type="EMBL" id="PVNL01000089">
    <property type="protein sequence ID" value="PRQ05711.1"/>
    <property type="molecule type" value="Genomic_DNA"/>
</dbReference>
<dbReference type="InterPro" id="IPR009056">
    <property type="entry name" value="Cyt_c-like_dom"/>
</dbReference>
<evidence type="ECO:0000256" key="4">
    <source>
        <dbReference type="ARBA" id="ARBA00023002"/>
    </source>
</evidence>
<dbReference type="Pfam" id="PF03150">
    <property type="entry name" value="CCP_MauG"/>
    <property type="match status" value="1"/>
</dbReference>
<evidence type="ECO:0000259" key="7">
    <source>
        <dbReference type="PROSITE" id="PS51007"/>
    </source>
</evidence>
<name>A0A2S9YKT8_9BACT</name>
<organism evidence="8 9">
    <name type="scientific">Enhygromyxa salina</name>
    <dbReference type="NCBI Taxonomy" id="215803"/>
    <lineage>
        <taxon>Bacteria</taxon>
        <taxon>Pseudomonadati</taxon>
        <taxon>Myxococcota</taxon>
        <taxon>Polyangia</taxon>
        <taxon>Nannocystales</taxon>
        <taxon>Nannocystaceae</taxon>
        <taxon>Enhygromyxa</taxon>
    </lineage>
</organism>
<keyword evidence="4 8" id="KW-0560">Oxidoreductase</keyword>
<dbReference type="GO" id="GO:0009055">
    <property type="term" value="F:electron transfer activity"/>
    <property type="evidence" value="ECO:0007669"/>
    <property type="project" value="InterPro"/>
</dbReference>
<protein>
    <submittedName>
        <fullName evidence="8">Cytochrome c551 peroxidase</fullName>
        <ecNumber evidence="8">1.11.1.5</ecNumber>
    </submittedName>
</protein>
<dbReference type="PANTHER" id="PTHR30600">
    <property type="entry name" value="CYTOCHROME C PEROXIDASE-RELATED"/>
    <property type="match status" value="1"/>
</dbReference>
<dbReference type="SUPFAM" id="SSF46626">
    <property type="entry name" value="Cytochrome c"/>
    <property type="match status" value="2"/>
</dbReference>
<dbReference type="Proteomes" id="UP000238823">
    <property type="component" value="Unassembled WGS sequence"/>
</dbReference>
<evidence type="ECO:0000313" key="9">
    <source>
        <dbReference type="Proteomes" id="UP000238823"/>
    </source>
</evidence>
<dbReference type="Gene3D" id="1.10.760.10">
    <property type="entry name" value="Cytochrome c-like domain"/>
    <property type="match status" value="2"/>
</dbReference>
<accession>A0A2S9YKT8</accession>
<gene>
    <name evidence="8" type="primary">ccpA_4</name>
    <name evidence="8" type="ORF">ENSA7_43820</name>
</gene>
<dbReference type="GO" id="GO:0020037">
    <property type="term" value="F:heme binding"/>
    <property type="evidence" value="ECO:0007669"/>
    <property type="project" value="InterPro"/>
</dbReference>
<feature type="domain" description="Cytochrome c" evidence="7">
    <location>
        <begin position="262"/>
        <end position="413"/>
    </location>
</feature>
<dbReference type="NCBIfam" id="TIGR04039">
    <property type="entry name" value="MXAN_0977_Heme2"/>
    <property type="match status" value="1"/>
</dbReference>
<dbReference type="EC" id="1.11.1.5" evidence="8"/>
<dbReference type="PROSITE" id="PS51007">
    <property type="entry name" value="CYTC"/>
    <property type="match status" value="1"/>
</dbReference>
<dbReference type="OrthoDB" id="9805202at2"/>
<dbReference type="InterPro" id="IPR036909">
    <property type="entry name" value="Cyt_c-like_dom_sf"/>
</dbReference>
<keyword evidence="2 6" id="KW-0349">Heme</keyword>
<dbReference type="InterPro" id="IPR004852">
    <property type="entry name" value="Di-haem_cyt_c_peroxidsae"/>
</dbReference>
<keyword evidence="5 6" id="KW-0408">Iron</keyword>
<comment type="caution">
    <text evidence="8">The sequence shown here is derived from an EMBL/GenBank/DDBJ whole genome shotgun (WGS) entry which is preliminary data.</text>
</comment>
<dbReference type="AlphaFoldDB" id="A0A2S9YKT8"/>
<proteinExistence type="predicted"/>
<evidence type="ECO:0000256" key="5">
    <source>
        <dbReference type="ARBA" id="ARBA00023004"/>
    </source>
</evidence>
<dbReference type="InterPro" id="IPR023929">
    <property type="entry name" value="MbnH-like"/>
</dbReference>
<keyword evidence="3 6" id="KW-0479">Metal-binding</keyword>
<dbReference type="InterPro" id="IPR051395">
    <property type="entry name" value="Cytochrome_c_Peroxidase/MauG"/>
</dbReference>
<evidence type="ECO:0000256" key="1">
    <source>
        <dbReference type="ARBA" id="ARBA00004196"/>
    </source>
</evidence>
<evidence type="ECO:0000256" key="3">
    <source>
        <dbReference type="ARBA" id="ARBA00022723"/>
    </source>
</evidence>
<dbReference type="GO" id="GO:0004130">
    <property type="term" value="F:cytochrome-c peroxidase activity"/>
    <property type="evidence" value="ECO:0007669"/>
    <property type="project" value="UniProtKB-EC"/>
</dbReference>
<evidence type="ECO:0000256" key="6">
    <source>
        <dbReference type="PROSITE-ProRule" id="PRU00433"/>
    </source>
</evidence>
<dbReference type="GO" id="GO:0030313">
    <property type="term" value="C:cell envelope"/>
    <property type="evidence" value="ECO:0007669"/>
    <property type="project" value="UniProtKB-SubCell"/>
</dbReference>
<sequence>MPRAPISLESRRQAHLGPLLPLSTRRSQYAGYSFGLAPRQERPQTHLTTRLQADRRSSVRGVVLVGLLALGGCESSIDAGFDWGLPAGVEPPAVPADNPQTPEKVELGRHLFYDLRLSKNLNRACGTCHEQAKAFTDGFHRAVGTANDLHGHNTVALANVGYRSQLGWRSPMPDSLEQQLLVPLLGDDPIEMGMGGSEAQLLELLADDPRYVELFAAAFPDAPAGVSMVQLAQAIAAFERTIISVDAPLDRYLRGDEDAITPAAKRGWALFGSREVGCLGCHGGLDYASPTDAQGQPIAEAGYANIGLYNLEAGAYPDSAQGLIEVTGVASDMGRFRVPSLRNLAYTGPYMHDGSVISLAGVVDIFAAGGRVITSGPYVGDGRANPHKSPGIQPIDLNPEQRADLVEMLLALSDAGLVTDPGLASPFD</sequence>
<dbReference type="GO" id="GO:0046872">
    <property type="term" value="F:metal ion binding"/>
    <property type="evidence" value="ECO:0007669"/>
    <property type="project" value="UniProtKB-KW"/>
</dbReference>
<comment type="subcellular location">
    <subcellularLocation>
        <location evidence="1">Cell envelope</location>
    </subcellularLocation>
</comment>
<evidence type="ECO:0000313" key="8">
    <source>
        <dbReference type="EMBL" id="PRQ05711.1"/>
    </source>
</evidence>
<reference evidence="8 9" key="1">
    <citation type="submission" date="2018-03" db="EMBL/GenBank/DDBJ databases">
        <title>Draft Genome Sequences of the Obligatory Marine Myxobacteria Enhygromyxa salina SWB007.</title>
        <authorList>
            <person name="Poehlein A."/>
            <person name="Moghaddam J.A."/>
            <person name="Harms H."/>
            <person name="Alanjari M."/>
            <person name="Koenig G.M."/>
            <person name="Daniel R."/>
            <person name="Schaeberle T.F."/>
        </authorList>
    </citation>
    <scope>NUCLEOTIDE SEQUENCE [LARGE SCALE GENOMIC DNA]</scope>
    <source>
        <strain evidence="8 9">SWB007</strain>
    </source>
</reference>
<keyword evidence="8" id="KW-0575">Peroxidase</keyword>
<evidence type="ECO:0000256" key="2">
    <source>
        <dbReference type="ARBA" id="ARBA00022617"/>
    </source>
</evidence>